<keyword evidence="2" id="KW-0677">Repeat</keyword>
<protein>
    <submittedName>
        <fullName evidence="8">mRNA decay factor CTH1</fullName>
    </submittedName>
</protein>
<dbReference type="InterPro" id="IPR000571">
    <property type="entry name" value="Znf_CCCH"/>
</dbReference>
<feature type="region of interest" description="Disordered" evidence="6">
    <location>
        <begin position="88"/>
        <end position="111"/>
    </location>
</feature>
<feature type="domain" description="C3H1-type" evidence="7">
    <location>
        <begin position="381"/>
        <end position="409"/>
    </location>
</feature>
<dbReference type="FunFam" id="4.10.1000.10:FF:000001">
    <property type="entry name" value="zinc finger CCCH domain-containing protein 15-like"/>
    <property type="match status" value="1"/>
</dbReference>
<accession>A0A2T0FC70</accession>
<dbReference type="InterPro" id="IPR036855">
    <property type="entry name" value="Znf_CCCH_sf"/>
</dbReference>
<dbReference type="RefSeq" id="XP_024662549.1">
    <property type="nucleotide sequence ID" value="XM_024806781.1"/>
</dbReference>
<proteinExistence type="predicted"/>
<keyword evidence="9" id="KW-1185">Reference proteome</keyword>
<name>A0A2T0FC70_9ASCO</name>
<dbReference type="AlphaFoldDB" id="A0A2T0FC70"/>
<dbReference type="Gene3D" id="4.10.1000.10">
    <property type="entry name" value="Zinc finger, CCCH-type"/>
    <property type="match status" value="2"/>
</dbReference>
<dbReference type="GO" id="GO:0008270">
    <property type="term" value="F:zinc ion binding"/>
    <property type="evidence" value="ECO:0007669"/>
    <property type="project" value="UniProtKB-KW"/>
</dbReference>
<evidence type="ECO:0000256" key="6">
    <source>
        <dbReference type="SAM" id="MobiDB-lite"/>
    </source>
</evidence>
<dbReference type="Pfam" id="PF00642">
    <property type="entry name" value="zf-CCCH"/>
    <property type="match status" value="2"/>
</dbReference>
<dbReference type="PANTHER" id="PTHR12547:SF18">
    <property type="entry name" value="PROTEIN TIS11"/>
    <property type="match status" value="1"/>
</dbReference>
<feature type="domain" description="C3H1-type" evidence="7">
    <location>
        <begin position="342"/>
        <end position="371"/>
    </location>
</feature>
<dbReference type="Proteomes" id="UP000238350">
    <property type="component" value="Unassembled WGS sequence"/>
</dbReference>
<feature type="region of interest" description="Disordered" evidence="6">
    <location>
        <begin position="38"/>
        <end position="70"/>
    </location>
</feature>
<comment type="caution">
    <text evidence="8">The sequence shown here is derived from an EMBL/GenBank/DDBJ whole genome shotgun (WGS) entry which is preliminary data.</text>
</comment>
<dbReference type="EMBL" id="NDIQ01000001">
    <property type="protein sequence ID" value="PRT52603.1"/>
    <property type="molecule type" value="Genomic_DNA"/>
</dbReference>
<dbReference type="GeneID" id="36513972"/>
<dbReference type="PROSITE" id="PS50103">
    <property type="entry name" value="ZF_C3H1"/>
    <property type="match status" value="2"/>
</dbReference>
<evidence type="ECO:0000256" key="2">
    <source>
        <dbReference type="ARBA" id="ARBA00022737"/>
    </source>
</evidence>
<evidence type="ECO:0000256" key="5">
    <source>
        <dbReference type="PROSITE-ProRule" id="PRU00723"/>
    </source>
</evidence>
<evidence type="ECO:0000256" key="1">
    <source>
        <dbReference type="ARBA" id="ARBA00022723"/>
    </source>
</evidence>
<feature type="compositionally biased region" description="Low complexity" evidence="6">
    <location>
        <begin position="41"/>
        <end position="70"/>
    </location>
</feature>
<sequence length="413" mass="40741">MATASHGHIPDLSATLNESRSCAPLSDLWNLPQSKLFPAQSAPVSGTSSVAPSAPGSVPATPPATAASASGPQVSNYFGSLWAPAPQAGTPAAPPTTVAPTGAATAAASGPAAPGVPNVGLMAPGAAPKGSLLSPAYRAGVTRGIWGPRDDGFGYRQTPTGAAAPAAVASPQPAIPGGLSTGPSLIPGQAPPQPGYVHGPANRNYLGGWLDASSSAAAHSPPPAGASSAAPTGLALGGMNHVVPPVGAVGSSVVAPVGSPINATGPSSSGLPTTPSRFSTPTGSKPLAVGVHTPPHASAGSGHAPVGSSASSTSSTSSNSSTGPGISRPPKKSGRPSTNTELYKTELCASYMSTGGNCPYGEKCQFAHGTQELKTVDRPPKWRSKPCQNWVKTGSCSYNERCCFRHDVPVCPQ</sequence>
<evidence type="ECO:0000259" key="7">
    <source>
        <dbReference type="PROSITE" id="PS50103"/>
    </source>
</evidence>
<dbReference type="PANTHER" id="PTHR12547">
    <property type="entry name" value="CCCH ZINC FINGER/TIS11-RELATED"/>
    <property type="match status" value="1"/>
</dbReference>
<evidence type="ECO:0000313" key="8">
    <source>
        <dbReference type="EMBL" id="PRT52603.1"/>
    </source>
</evidence>
<evidence type="ECO:0000313" key="9">
    <source>
        <dbReference type="Proteomes" id="UP000238350"/>
    </source>
</evidence>
<feature type="zinc finger region" description="C3H1-type" evidence="5">
    <location>
        <begin position="342"/>
        <end position="371"/>
    </location>
</feature>
<dbReference type="InterPro" id="IPR045877">
    <property type="entry name" value="ZFP36-like"/>
</dbReference>
<dbReference type="SUPFAM" id="SSF90229">
    <property type="entry name" value="CCCH zinc finger"/>
    <property type="match status" value="2"/>
</dbReference>
<feature type="compositionally biased region" description="Low complexity" evidence="6">
    <location>
        <begin position="262"/>
        <end position="276"/>
    </location>
</feature>
<feature type="zinc finger region" description="C3H1-type" evidence="5">
    <location>
        <begin position="381"/>
        <end position="409"/>
    </location>
</feature>
<feature type="region of interest" description="Disordered" evidence="6">
    <location>
        <begin position="262"/>
        <end position="339"/>
    </location>
</feature>
<keyword evidence="4 5" id="KW-0862">Zinc</keyword>
<dbReference type="STRING" id="45607.A0A2T0FC70"/>
<organism evidence="8 9">
    <name type="scientific">Wickerhamiella sorbophila</name>
    <dbReference type="NCBI Taxonomy" id="45607"/>
    <lineage>
        <taxon>Eukaryota</taxon>
        <taxon>Fungi</taxon>
        <taxon>Dikarya</taxon>
        <taxon>Ascomycota</taxon>
        <taxon>Saccharomycotina</taxon>
        <taxon>Dipodascomycetes</taxon>
        <taxon>Dipodascales</taxon>
        <taxon>Trichomonascaceae</taxon>
        <taxon>Wickerhamiella</taxon>
    </lineage>
</organism>
<gene>
    <name evidence="8" type="ORF">B9G98_00223</name>
</gene>
<keyword evidence="3 5" id="KW-0863">Zinc-finger</keyword>
<dbReference type="OrthoDB" id="410307at2759"/>
<reference evidence="8 9" key="1">
    <citation type="submission" date="2017-04" db="EMBL/GenBank/DDBJ databases">
        <title>Genome sequencing of [Candida] sorbophila.</title>
        <authorList>
            <person name="Ahn J.O."/>
        </authorList>
    </citation>
    <scope>NUCLEOTIDE SEQUENCE [LARGE SCALE GENOMIC DNA]</scope>
    <source>
        <strain evidence="8 9">DS02</strain>
    </source>
</reference>
<keyword evidence="1 5" id="KW-0479">Metal-binding</keyword>
<feature type="compositionally biased region" description="Low complexity" evidence="6">
    <location>
        <begin position="308"/>
        <end position="322"/>
    </location>
</feature>
<dbReference type="SMART" id="SM00356">
    <property type="entry name" value="ZnF_C3H1"/>
    <property type="match status" value="2"/>
</dbReference>
<dbReference type="GO" id="GO:0003729">
    <property type="term" value="F:mRNA binding"/>
    <property type="evidence" value="ECO:0007669"/>
    <property type="project" value="InterPro"/>
</dbReference>
<evidence type="ECO:0000256" key="4">
    <source>
        <dbReference type="ARBA" id="ARBA00022833"/>
    </source>
</evidence>
<evidence type="ECO:0000256" key="3">
    <source>
        <dbReference type="ARBA" id="ARBA00022771"/>
    </source>
</evidence>